<protein>
    <recommendedName>
        <fullName evidence="2">Sld7 C-terminal domain-containing protein</fullName>
    </recommendedName>
</protein>
<dbReference type="HOGENOM" id="CLU_037886_0_0_1"/>
<dbReference type="InParanoid" id="J4HWX0"/>
<name>J4HWX0_9APHY</name>
<dbReference type="RefSeq" id="XP_012182245.1">
    <property type="nucleotide sequence ID" value="XM_012326855.1"/>
</dbReference>
<dbReference type="AlphaFoldDB" id="J4HWX0"/>
<feature type="compositionally biased region" description="Basic and acidic residues" evidence="1">
    <location>
        <begin position="276"/>
        <end position="285"/>
    </location>
</feature>
<dbReference type="InterPro" id="IPR041260">
    <property type="entry name" value="Sld7_C"/>
</dbReference>
<feature type="compositionally biased region" description="Basic and acidic residues" evidence="1">
    <location>
        <begin position="214"/>
        <end position="256"/>
    </location>
</feature>
<gene>
    <name evidence="3" type="ORF">FIBRA_05077</name>
</gene>
<reference evidence="3 4" key="1">
    <citation type="journal article" date="2012" name="Appl. Environ. Microbiol.">
        <title>Short-read sequencing for genomic analysis of the brown rot fungus Fibroporia radiculosa.</title>
        <authorList>
            <person name="Tang J.D."/>
            <person name="Perkins A.D."/>
            <person name="Sonstegard T.S."/>
            <person name="Schroeder S.G."/>
            <person name="Burgess S.C."/>
            <person name="Diehl S.V."/>
        </authorList>
    </citation>
    <scope>NUCLEOTIDE SEQUENCE [LARGE SCALE GENOMIC DNA]</scope>
    <source>
        <strain evidence="3 4">TFFH 294</strain>
    </source>
</reference>
<dbReference type="OrthoDB" id="5599874at2759"/>
<evidence type="ECO:0000256" key="1">
    <source>
        <dbReference type="SAM" id="MobiDB-lite"/>
    </source>
</evidence>
<organism evidence="3 4">
    <name type="scientific">Fibroporia radiculosa</name>
    <dbReference type="NCBI Taxonomy" id="599839"/>
    <lineage>
        <taxon>Eukaryota</taxon>
        <taxon>Fungi</taxon>
        <taxon>Dikarya</taxon>
        <taxon>Basidiomycota</taxon>
        <taxon>Agaricomycotina</taxon>
        <taxon>Agaricomycetes</taxon>
        <taxon>Polyporales</taxon>
        <taxon>Fibroporiaceae</taxon>
        <taxon>Fibroporia</taxon>
    </lineage>
</organism>
<sequence length="391" mass="42684">MEINALQHKPHNTSTHRLLYRGALSLPDSHMLLDGLSFTVSSHTGESSSTTYGVDLLNNPLTLALESMRGRNLHFLGTASLSEVWIDAKSDGVVSVDIHPQAALSRMYFEALFCLEGSMTLDGKSEYGMRVSLSDSDDSDASDILIYAQLPPNGPVPAYGALDLPSTSTSAPNSLRLIAARILPGPPPAPAPPRPRPDDPTPRLPPSASKRKRDQSPSDERKRTKSGRESSSKTKGKALEISEDAETLRLARETMRRLPKPGTSVSRIAGGRTASRTKDSKEFKIPKVPHRTSKADVKAHGEGFGSSSSQPLEDPEEQGKANKLVIKQATVLCLADYSIAKENPEYKAIYNAIYQGVCFAMRAQMRTAPVNTWMVYRLVDSHAKMYVQVDE</sequence>
<dbReference type="GeneID" id="24097873"/>
<evidence type="ECO:0000313" key="4">
    <source>
        <dbReference type="Proteomes" id="UP000006352"/>
    </source>
</evidence>
<evidence type="ECO:0000313" key="3">
    <source>
        <dbReference type="EMBL" id="CCM02962.1"/>
    </source>
</evidence>
<dbReference type="Pfam" id="PF18596">
    <property type="entry name" value="Sld7_C"/>
    <property type="match status" value="1"/>
</dbReference>
<dbReference type="EMBL" id="HE797096">
    <property type="protein sequence ID" value="CCM02962.1"/>
    <property type="molecule type" value="Genomic_DNA"/>
</dbReference>
<evidence type="ECO:0000259" key="2">
    <source>
        <dbReference type="Pfam" id="PF18596"/>
    </source>
</evidence>
<feature type="compositionally biased region" description="Pro residues" evidence="1">
    <location>
        <begin position="184"/>
        <end position="194"/>
    </location>
</feature>
<accession>J4HWX0</accession>
<feature type="domain" description="Sld7 C-terminal" evidence="2">
    <location>
        <begin position="339"/>
        <end position="387"/>
    </location>
</feature>
<dbReference type="Proteomes" id="UP000006352">
    <property type="component" value="Unassembled WGS sequence"/>
</dbReference>
<feature type="region of interest" description="Disordered" evidence="1">
    <location>
        <begin position="182"/>
        <end position="320"/>
    </location>
</feature>
<keyword evidence="4" id="KW-1185">Reference proteome</keyword>
<proteinExistence type="predicted"/>